<dbReference type="Proteomes" id="UP000547510">
    <property type="component" value="Unassembled WGS sequence"/>
</dbReference>
<organism evidence="1 2">
    <name type="scientific">Saccharothrix tamanrassetensis</name>
    <dbReference type="NCBI Taxonomy" id="1051531"/>
    <lineage>
        <taxon>Bacteria</taxon>
        <taxon>Bacillati</taxon>
        <taxon>Actinomycetota</taxon>
        <taxon>Actinomycetes</taxon>
        <taxon>Pseudonocardiales</taxon>
        <taxon>Pseudonocardiaceae</taxon>
        <taxon>Saccharothrix</taxon>
    </lineage>
</organism>
<dbReference type="AlphaFoldDB" id="A0A841CFC2"/>
<accession>A0A841CFC2</accession>
<dbReference type="EMBL" id="JACHJN010000003">
    <property type="protein sequence ID" value="MBB5956011.1"/>
    <property type="molecule type" value="Genomic_DNA"/>
</dbReference>
<evidence type="ECO:0000313" key="2">
    <source>
        <dbReference type="Proteomes" id="UP000547510"/>
    </source>
</evidence>
<name>A0A841CFC2_9PSEU</name>
<comment type="caution">
    <text evidence="1">The sequence shown here is derived from an EMBL/GenBank/DDBJ whole genome shotgun (WGS) entry which is preliminary data.</text>
</comment>
<protein>
    <submittedName>
        <fullName evidence="1">Uncharacterized protein</fullName>
    </submittedName>
</protein>
<keyword evidence="2" id="KW-1185">Reference proteome</keyword>
<dbReference type="RefSeq" id="WP_184690789.1">
    <property type="nucleotide sequence ID" value="NZ_JACHJN010000003.1"/>
</dbReference>
<gene>
    <name evidence="1" type="ORF">FHS29_002592</name>
</gene>
<proteinExistence type="predicted"/>
<sequence length="467" mass="48963">MGGLLGLQRQVGNSAVVALVQRTPDAKVVAQRRGVLDPVQGLAMHDLLRRLAGLPVDVHTDYDAGLASGGPRLVLAMKAVAARGRPWNAFVVEHSFKMDAGTAASPLPEDQLIDIVAFLGGPADYRAHLQLPQWPEKFALATGPGALPADMRVRVARQALANRAAVPIRADLKPMPGGGFQYAGDTGAFRSPSASRLERIARDEILHEGGPTAVNTFDNNRPPLTLGAGFLQQTAIGWISTWLGGDPASREKFRLAGLDVGGGKIQALQADGSVVEGAAAMGVFAADAHLLSLFMTTGEDPAAKTKVVDAQVAVIRANHINAAAQAADKAKWSDTAIAVCMHITHWLPAFGWGANKDEYLATNGDLLAIVKTFGRLAGVTRGSGAVIVGNGDNRCTTPFSGSHFDVFGAGVGQPGAARTAAVGAGTKITSSLEEIDESEDNKGQLLFRLGPPANRTAKVDWLRLPQR</sequence>
<reference evidence="1 2" key="1">
    <citation type="submission" date="2020-08" db="EMBL/GenBank/DDBJ databases">
        <title>Genomic Encyclopedia of Type Strains, Phase III (KMG-III): the genomes of soil and plant-associated and newly described type strains.</title>
        <authorList>
            <person name="Whitman W."/>
        </authorList>
    </citation>
    <scope>NUCLEOTIDE SEQUENCE [LARGE SCALE GENOMIC DNA]</scope>
    <source>
        <strain evidence="1 2">CECT 8640</strain>
    </source>
</reference>
<evidence type="ECO:0000313" key="1">
    <source>
        <dbReference type="EMBL" id="MBB5956011.1"/>
    </source>
</evidence>